<comment type="caution">
    <text evidence="1">The sequence shown here is derived from an EMBL/GenBank/DDBJ whole genome shotgun (WGS) entry which is preliminary data.</text>
</comment>
<sequence>MASITVEELRLFHTIDREIFSRLVIGLMRHPGESLMVMALWLWLETKKFPKIISKMVSQGDLVVNALANEASTCIQTLRSKAPPITLDGGMLLTATLMGRDISLQMIYQVKFTAIAEIKIFLNDLCAFIFTDILQEVLVTPPSSMIFPQSLPIPGFPHPLFGPITITPLPLHQVLPPGAFSGWSDVIEVPVDDRTMFLTFSRGYPVSKEEVAELFTSEFGDCVEQVEMADLASPLEKPLYARMALRSVSTIDVMLNGKNVAKFKINGKHVWARKYDARRDST</sequence>
<dbReference type="EMBL" id="CM037160">
    <property type="protein sequence ID" value="KAH7840437.1"/>
    <property type="molecule type" value="Genomic_DNA"/>
</dbReference>
<reference evidence="1 2" key="1">
    <citation type="journal article" date="2021" name="Hortic Res">
        <title>High-quality reference genome and annotation aids understanding of berry development for evergreen blueberry (Vaccinium darrowii).</title>
        <authorList>
            <person name="Yu J."/>
            <person name="Hulse-Kemp A.M."/>
            <person name="Babiker E."/>
            <person name="Staton M."/>
        </authorList>
    </citation>
    <scope>NUCLEOTIDE SEQUENCE [LARGE SCALE GENOMIC DNA]</scope>
    <source>
        <strain evidence="2">cv. NJ 8807/NJ 8810</strain>
        <tissue evidence="1">Young leaf</tissue>
    </source>
</reference>
<protein>
    <submittedName>
        <fullName evidence="1">Uncharacterized protein</fullName>
    </submittedName>
</protein>
<accession>A0ACB7XIG9</accession>
<name>A0ACB7XIG9_9ERIC</name>
<organism evidence="1 2">
    <name type="scientific">Vaccinium darrowii</name>
    <dbReference type="NCBI Taxonomy" id="229202"/>
    <lineage>
        <taxon>Eukaryota</taxon>
        <taxon>Viridiplantae</taxon>
        <taxon>Streptophyta</taxon>
        <taxon>Embryophyta</taxon>
        <taxon>Tracheophyta</taxon>
        <taxon>Spermatophyta</taxon>
        <taxon>Magnoliopsida</taxon>
        <taxon>eudicotyledons</taxon>
        <taxon>Gunneridae</taxon>
        <taxon>Pentapetalae</taxon>
        <taxon>asterids</taxon>
        <taxon>Ericales</taxon>
        <taxon>Ericaceae</taxon>
        <taxon>Vaccinioideae</taxon>
        <taxon>Vaccinieae</taxon>
        <taxon>Vaccinium</taxon>
    </lineage>
</organism>
<evidence type="ECO:0000313" key="1">
    <source>
        <dbReference type="EMBL" id="KAH7840437.1"/>
    </source>
</evidence>
<evidence type="ECO:0000313" key="2">
    <source>
        <dbReference type="Proteomes" id="UP000828048"/>
    </source>
</evidence>
<dbReference type="Proteomes" id="UP000828048">
    <property type="component" value="Chromosome 10"/>
</dbReference>
<gene>
    <name evidence="1" type="ORF">Vadar_016968</name>
</gene>
<proteinExistence type="predicted"/>
<keyword evidence="2" id="KW-1185">Reference proteome</keyword>